<dbReference type="Gene3D" id="3.90.180.10">
    <property type="entry name" value="Medium-chain alcohol dehydrogenases, catalytic domain"/>
    <property type="match status" value="1"/>
</dbReference>
<feature type="domain" description="Enoyl reductase (ER)" evidence="1">
    <location>
        <begin position="10"/>
        <end position="318"/>
    </location>
</feature>
<dbReference type="Pfam" id="PF13602">
    <property type="entry name" value="ADH_zinc_N_2"/>
    <property type="match status" value="1"/>
</dbReference>
<evidence type="ECO:0000259" key="1">
    <source>
        <dbReference type="SMART" id="SM00829"/>
    </source>
</evidence>
<dbReference type="InterPro" id="IPR036291">
    <property type="entry name" value="NAD(P)-bd_dom_sf"/>
</dbReference>
<dbReference type="SUPFAM" id="SSF50129">
    <property type="entry name" value="GroES-like"/>
    <property type="match status" value="1"/>
</dbReference>
<dbReference type="PANTHER" id="PTHR43677">
    <property type="entry name" value="SHORT-CHAIN DEHYDROGENASE/REDUCTASE"/>
    <property type="match status" value="1"/>
</dbReference>
<dbReference type="RefSeq" id="WP_166151575.1">
    <property type="nucleotide sequence ID" value="NZ_JAAOIW010000005.1"/>
</dbReference>
<reference evidence="2" key="1">
    <citation type="submission" date="2020-03" db="EMBL/GenBank/DDBJ databases">
        <title>Draft sequencing of Paenibacilllus sp. S3N08.</title>
        <authorList>
            <person name="Kim D.-U."/>
        </authorList>
    </citation>
    <scope>NUCLEOTIDE SEQUENCE</scope>
    <source>
        <strain evidence="2">S3N08</strain>
    </source>
</reference>
<evidence type="ECO:0000313" key="3">
    <source>
        <dbReference type="Proteomes" id="UP001165962"/>
    </source>
</evidence>
<dbReference type="InterPro" id="IPR020843">
    <property type="entry name" value="ER"/>
</dbReference>
<dbReference type="InterPro" id="IPR013154">
    <property type="entry name" value="ADH-like_N"/>
</dbReference>
<dbReference type="Gene3D" id="3.40.50.720">
    <property type="entry name" value="NAD(P)-binding Rossmann-like Domain"/>
    <property type="match status" value="1"/>
</dbReference>
<dbReference type="Pfam" id="PF08240">
    <property type="entry name" value="ADH_N"/>
    <property type="match status" value="1"/>
</dbReference>
<name>A0ABX0J6D7_9BACL</name>
<dbReference type="InterPro" id="IPR051397">
    <property type="entry name" value="Zn-ADH-like_protein"/>
</dbReference>
<dbReference type="SMART" id="SM00829">
    <property type="entry name" value="PKS_ER"/>
    <property type="match status" value="1"/>
</dbReference>
<comment type="caution">
    <text evidence="2">The sequence shown here is derived from an EMBL/GenBank/DDBJ whole genome shotgun (WGS) entry which is preliminary data.</text>
</comment>
<accession>A0ABX0J6D7</accession>
<gene>
    <name evidence="2" type="ORF">G9U52_16870</name>
</gene>
<dbReference type="EMBL" id="JAAOIW010000005">
    <property type="protein sequence ID" value="NHN31508.1"/>
    <property type="molecule type" value="Genomic_DNA"/>
</dbReference>
<dbReference type="SUPFAM" id="SSF51735">
    <property type="entry name" value="NAD(P)-binding Rossmann-fold domains"/>
    <property type="match status" value="1"/>
</dbReference>
<proteinExistence type="predicted"/>
<dbReference type="Proteomes" id="UP001165962">
    <property type="component" value="Unassembled WGS sequence"/>
</dbReference>
<dbReference type="InterPro" id="IPR011032">
    <property type="entry name" value="GroES-like_sf"/>
</dbReference>
<evidence type="ECO:0000313" key="2">
    <source>
        <dbReference type="EMBL" id="NHN31508.1"/>
    </source>
</evidence>
<protein>
    <submittedName>
        <fullName evidence="2">Zinc-binding dehydrogenase</fullName>
    </submittedName>
</protein>
<sequence>MKAMVITKYGGPEVFTEVEFPDPHPGPGQISIKVSHSSVGLVDAFFRRGMIPMLQPPFVTGLEVAGTVQELGEGVTDFRVGEPVVTLSLMSLGGYATVTLADAALTVSLDGLNVDPAQAVAALPNAVTAYLALTHIAYIREGESVLIHGAIGGLASAFPAVARLLGASRIVGTVRTSTKLEAARELAYDDVFVADKFPTAVGDERFNVVVDPVGGEILTSSFEVMAPFGRALLVGNASEQVATISNNMLWNKNLGVLGFSIGPYLQANPSFGRPAAQAVLGILAEGKLDLPLTILPLTDVAEAHRRMDAKEVIGRIVLRP</sequence>
<dbReference type="PANTHER" id="PTHR43677:SF4">
    <property type="entry name" value="QUINONE OXIDOREDUCTASE-LIKE PROTEIN 2"/>
    <property type="match status" value="1"/>
</dbReference>
<keyword evidence="3" id="KW-1185">Reference proteome</keyword>
<organism evidence="2 3">
    <name type="scientific">Paenibacillus agricola</name>
    <dbReference type="NCBI Taxonomy" id="2716264"/>
    <lineage>
        <taxon>Bacteria</taxon>
        <taxon>Bacillati</taxon>
        <taxon>Bacillota</taxon>
        <taxon>Bacilli</taxon>
        <taxon>Bacillales</taxon>
        <taxon>Paenibacillaceae</taxon>
        <taxon>Paenibacillus</taxon>
    </lineage>
</organism>